<keyword evidence="3" id="KW-1185">Reference proteome</keyword>
<comment type="caution">
    <text evidence="2">The sequence shown here is derived from an EMBL/GenBank/DDBJ whole genome shotgun (WGS) entry which is preliminary data.</text>
</comment>
<reference evidence="2" key="1">
    <citation type="submission" date="2022-01" db="EMBL/GenBank/DDBJ databases">
        <title>Gillisia lutea sp. nov., isolated from marine plastic residues from the Malvarosa beach (Valencia, Spain).</title>
        <authorList>
            <person name="Vidal-Verdu A."/>
            <person name="Molina-Menor E."/>
            <person name="Satari L."/>
            <person name="Pascual J."/>
            <person name="Pereto J."/>
            <person name="Porcar M."/>
        </authorList>
    </citation>
    <scope>NUCLEOTIDE SEQUENCE</scope>
    <source>
        <strain evidence="2">M10.2A</strain>
    </source>
</reference>
<accession>A0ABS9ECX8</accession>
<name>A0ABS9ECX8_9FLAO</name>
<protein>
    <recommendedName>
        <fullName evidence="4">Adhesin domain-containing protein</fullName>
    </recommendedName>
</protein>
<evidence type="ECO:0000313" key="3">
    <source>
        <dbReference type="Proteomes" id="UP001179363"/>
    </source>
</evidence>
<evidence type="ECO:0008006" key="4">
    <source>
        <dbReference type="Google" id="ProtNLM"/>
    </source>
</evidence>
<keyword evidence="1" id="KW-0732">Signal</keyword>
<evidence type="ECO:0000256" key="1">
    <source>
        <dbReference type="SAM" id="SignalP"/>
    </source>
</evidence>
<dbReference type="EMBL" id="JAKGTH010000006">
    <property type="protein sequence ID" value="MCF4100737.1"/>
    <property type="molecule type" value="Genomic_DNA"/>
</dbReference>
<gene>
    <name evidence="2" type="ORF">L1I30_03560</name>
</gene>
<evidence type="ECO:0000313" key="2">
    <source>
        <dbReference type="EMBL" id="MCF4100737.1"/>
    </source>
</evidence>
<sequence length="205" mass="23154">MKYICSLFIFFIFLSGYSQKNTSQTFNAEQINQLYIYTEEVFKINVHTSNTQQVVLSSHSEGEYFNDIALNMELLEDKMVLTSKFREILQSGYDKLSAHKVFSLEIDLEIPEGMEVFIRSNNSSVTANGNFKALKVELKSGSCHLHNFLGNAIINTYNGPIEVTTQDAIITANSRNGEVILPKFETGKHVLKLTSINGDIRVLKN</sequence>
<proteinExistence type="predicted"/>
<dbReference type="Proteomes" id="UP001179363">
    <property type="component" value="Unassembled WGS sequence"/>
</dbReference>
<feature type="chain" id="PRO_5045763634" description="Adhesin domain-containing protein" evidence="1">
    <location>
        <begin position="21"/>
        <end position="205"/>
    </location>
</feature>
<organism evidence="2 3">
    <name type="scientific">Gillisia lutea</name>
    <dbReference type="NCBI Taxonomy" id="2909668"/>
    <lineage>
        <taxon>Bacteria</taxon>
        <taxon>Pseudomonadati</taxon>
        <taxon>Bacteroidota</taxon>
        <taxon>Flavobacteriia</taxon>
        <taxon>Flavobacteriales</taxon>
        <taxon>Flavobacteriaceae</taxon>
        <taxon>Gillisia</taxon>
    </lineage>
</organism>
<feature type="signal peptide" evidence="1">
    <location>
        <begin position="1"/>
        <end position="20"/>
    </location>
</feature>
<dbReference type="RefSeq" id="WP_236132874.1">
    <property type="nucleotide sequence ID" value="NZ_JAKGTH010000006.1"/>
</dbReference>